<dbReference type="Pfam" id="PF00031">
    <property type="entry name" value="Cystatin"/>
    <property type="match status" value="1"/>
</dbReference>
<evidence type="ECO:0000313" key="4">
    <source>
        <dbReference type="Proteomes" id="UP000008152"/>
    </source>
</evidence>
<feature type="signal peptide" evidence="1">
    <location>
        <begin position="1"/>
        <end position="26"/>
    </location>
</feature>
<organism evidence="3 4">
    <name type="scientific">Vibrio campbellii (strain ATCC BAA-1116)</name>
    <dbReference type="NCBI Taxonomy" id="2902295"/>
    <lineage>
        <taxon>Bacteria</taxon>
        <taxon>Pseudomonadati</taxon>
        <taxon>Pseudomonadota</taxon>
        <taxon>Gammaproteobacteria</taxon>
        <taxon>Vibrionales</taxon>
        <taxon>Vibrionaceae</taxon>
        <taxon>Vibrio</taxon>
    </lineage>
</organism>
<dbReference type="InterPro" id="IPR000010">
    <property type="entry name" value="Cystatin_dom"/>
</dbReference>
<evidence type="ECO:0000256" key="1">
    <source>
        <dbReference type="SAM" id="SignalP"/>
    </source>
</evidence>
<dbReference type="PATRIC" id="fig|338187.36.peg.259"/>
<dbReference type="PROSITE" id="PS51257">
    <property type="entry name" value="PROKAR_LIPOPROTEIN"/>
    <property type="match status" value="1"/>
</dbReference>
<dbReference type="GO" id="GO:0004869">
    <property type="term" value="F:cysteine-type endopeptidase inhibitor activity"/>
    <property type="evidence" value="ECO:0007669"/>
    <property type="project" value="InterPro"/>
</dbReference>
<sequence length="136" mass="14931">MLDRLLREVFMKKTLLASLVCVVALAGCNQKEEAVAPTQSQPEANPICSAENLAGGWSQGEVTPEAQQALDFVLGQMNTATKLKEILSVRTQVVNGLNYAIEFEMDNGEVWNTIVYRSLKGDMEMTQPAQQGRICP</sequence>
<proteinExistence type="predicted"/>
<dbReference type="Gene3D" id="3.10.450.10">
    <property type="match status" value="1"/>
</dbReference>
<dbReference type="AlphaFoldDB" id="A7MXW0"/>
<name>A7MXW0_VIBC1</name>
<dbReference type="SUPFAM" id="SSF54403">
    <property type="entry name" value="Cystatin/monellin"/>
    <property type="match status" value="1"/>
</dbReference>
<accession>A7MXW0</accession>
<protein>
    <recommendedName>
        <fullName evidence="2">Cystatin domain-containing protein</fullName>
    </recommendedName>
</protein>
<evidence type="ECO:0000313" key="3">
    <source>
        <dbReference type="EMBL" id="ABU69320.1"/>
    </source>
</evidence>
<evidence type="ECO:0000259" key="2">
    <source>
        <dbReference type="Pfam" id="PF00031"/>
    </source>
</evidence>
<dbReference type="InterPro" id="IPR046350">
    <property type="entry name" value="Cystatin_sf"/>
</dbReference>
<dbReference type="Proteomes" id="UP000008152">
    <property type="component" value="Chromosome I"/>
</dbReference>
<dbReference type="CDD" id="cd00042">
    <property type="entry name" value="CY"/>
    <property type="match status" value="1"/>
</dbReference>
<reference evidence="3 4" key="1">
    <citation type="submission" date="2007-08" db="EMBL/GenBank/DDBJ databases">
        <authorList>
            <consortium name="The Vibrio harveyi Genome Sequencing Project"/>
            <person name="Bassler B."/>
            <person name="Clifton S.W."/>
            <person name="Fulton L."/>
            <person name="Delehaunty K."/>
            <person name="Fronick C."/>
            <person name="Harrison M."/>
            <person name="Markivic C."/>
            <person name="Fulton R."/>
            <person name="Tin-Wollam A.-M."/>
            <person name="Shah N."/>
            <person name="Pepin K."/>
            <person name="Nash W."/>
            <person name="Thiruvilangam P."/>
            <person name="Bhonagiri V."/>
            <person name="Waters C."/>
            <person name="Tu K.C."/>
            <person name="Irgon J."/>
            <person name="Wilson R.K."/>
        </authorList>
    </citation>
    <scope>NUCLEOTIDE SEQUENCE [LARGE SCALE GENOMIC DNA]</scope>
    <source>
        <strain evidence="4">ATCC BAA-1116 / BB120</strain>
    </source>
</reference>
<gene>
    <name evidence="3" type="ordered locus">VIBHAR_00292</name>
</gene>
<dbReference type="KEGG" id="vha:VIBHAR_00292"/>
<feature type="domain" description="Cystatin" evidence="2">
    <location>
        <begin position="63"/>
        <end position="119"/>
    </location>
</feature>
<feature type="chain" id="PRO_5002710670" description="Cystatin domain-containing protein" evidence="1">
    <location>
        <begin position="27"/>
        <end position="136"/>
    </location>
</feature>
<keyword evidence="1" id="KW-0732">Signal</keyword>
<dbReference type="EMBL" id="CP000789">
    <property type="protein sequence ID" value="ABU69320.1"/>
    <property type="molecule type" value="Genomic_DNA"/>
</dbReference>